<dbReference type="PROSITE" id="PS50110">
    <property type="entry name" value="RESPONSE_REGULATORY"/>
    <property type="match status" value="1"/>
</dbReference>
<protein>
    <submittedName>
        <fullName evidence="6">Response regulator transcription factor</fullName>
    </submittedName>
</protein>
<comment type="caution">
    <text evidence="6">The sequence shown here is derived from an EMBL/GenBank/DDBJ whole genome shotgun (WGS) entry which is preliminary data.</text>
</comment>
<dbReference type="Gene3D" id="6.10.250.690">
    <property type="match status" value="1"/>
</dbReference>
<evidence type="ECO:0000256" key="2">
    <source>
        <dbReference type="ARBA" id="ARBA00023012"/>
    </source>
</evidence>
<keyword evidence="5" id="KW-0804">Transcription</keyword>
<dbReference type="Pfam" id="PF00072">
    <property type="entry name" value="Response_reg"/>
    <property type="match status" value="1"/>
</dbReference>
<dbReference type="AlphaFoldDB" id="A0A3B7DRP1"/>
<dbReference type="InterPro" id="IPR011006">
    <property type="entry name" value="CheY-like_superfamily"/>
</dbReference>
<dbReference type="InterPro" id="IPR001789">
    <property type="entry name" value="Sig_transdc_resp-reg_receiver"/>
</dbReference>
<evidence type="ECO:0000256" key="3">
    <source>
        <dbReference type="ARBA" id="ARBA00023015"/>
    </source>
</evidence>
<dbReference type="InterPro" id="IPR036388">
    <property type="entry name" value="WH-like_DNA-bd_sf"/>
</dbReference>
<accession>A0A3B7DRP1</accession>
<dbReference type="GO" id="GO:0006355">
    <property type="term" value="P:regulation of DNA-templated transcription"/>
    <property type="evidence" value="ECO:0007669"/>
    <property type="project" value="InterPro"/>
</dbReference>
<dbReference type="Proteomes" id="UP000758611">
    <property type="component" value="Unassembled WGS sequence"/>
</dbReference>
<proteinExistence type="predicted"/>
<gene>
    <name evidence="6" type="ORF">HXM94_06380</name>
</gene>
<evidence type="ECO:0000313" key="7">
    <source>
        <dbReference type="Proteomes" id="UP000758611"/>
    </source>
</evidence>
<dbReference type="PROSITE" id="PS51755">
    <property type="entry name" value="OMPR_PHOB"/>
    <property type="match status" value="1"/>
</dbReference>
<keyword evidence="1" id="KW-0597">Phosphoprotein</keyword>
<sequence>MRILICEDEIDLADGLCAILKGNKYSVDVVYDGEEALTYLEAENYDAVVLDIMMPKVDGITVLKTIRENGNSIPVIMLTAKSELEDKVIGLDCGADDYLTKPFEVKELLARLRAITRRKETVTDNVLTFGNITLNRTNFELSSEKGSYKLTNKEFQMLEMLMSTPSNIISADTFMDKIWGYDTDSDISVVWVYISYLRKKLAKLDADVEIKVTRNVGYSLETINGK</sequence>
<dbReference type="InterPro" id="IPR001867">
    <property type="entry name" value="OmpR/PhoB-type_DNA-bd"/>
</dbReference>
<keyword evidence="2" id="KW-0902">Two-component regulatory system</keyword>
<dbReference type="Gene3D" id="1.10.10.10">
    <property type="entry name" value="Winged helix-like DNA-binding domain superfamily/Winged helix DNA-binding domain"/>
    <property type="match status" value="1"/>
</dbReference>
<dbReference type="GO" id="GO:0005829">
    <property type="term" value="C:cytosol"/>
    <property type="evidence" value="ECO:0007669"/>
    <property type="project" value="TreeGrafter"/>
</dbReference>
<keyword evidence="3" id="KW-0805">Transcription regulation</keyword>
<dbReference type="GO" id="GO:0000976">
    <property type="term" value="F:transcription cis-regulatory region binding"/>
    <property type="evidence" value="ECO:0007669"/>
    <property type="project" value="TreeGrafter"/>
</dbReference>
<dbReference type="FunFam" id="3.40.50.2300:FF:000002">
    <property type="entry name" value="DNA-binding response regulator PhoP"/>
    <property type="match status" value="1"/>
</dbReference>
<evidence type="ECO:0000256" key="4">
    <source>
        <dbReference type="ARBA" id="ARBA00023125"/>
    </source>
</evidence>
<dbReference type="SMART" id="SM00862">
    <property type="entry name" value="Trans_reg_C"/>
    <property type="match status" value="1"/>
</dbReference>
<dbReference type="SUPFAM" id="SSF52172">
    <property type="entry name" value="CheY-like"/>
    <property type="match status" value="1"/>
</dbReference>
<evidence type="ECO:0000313" key="6">
    <source>
        <dbReference type="EMBL" id="MBF1307386.1"/>
    </source>
</evidence>
<dbReference type="PANTHER" id="PTHR48111:SF22">
    <property type="entry name" value="REGULATOR OF RPOS"/>
    <property type="match status" value="1"/>
</dbReference>
<evidence type="ECO:0000256" key="5">
    <source>
        <dbReference type="ARBA" id="ARBA00023163"/>
    </source>
</evidence>
<dbReference type="InterPro" id="IPR039420">
    <property type="entry name" value="WalR-like"/>
</dbReference>
<reference evidence="6" key="1">
    <citation type="submission" date="2020-04" db="EMBL/GenBank/DDBJ databases">
        <title>Deep metagenomics examines the oral microbiome during advanced dental caries in children, revealing novel taxa and co-occurrences with host molecules.</title>
        <authorList>
            <person name="Baker J.L."/>
            <person name="Morton J.T."/>
            <person name="Dinis M."/>
            <person name="Alvarez R."/>
            <person name="Tran N.C."/>
            <person name="Knight R."/>
            <person name="Edlund A."/>
        </authorList>
    </citation>
    <scope>NUCLEOTIDE SEQUENCE</scope>
    <source>
        <strain evidence="6">JCVI_23_bin.11</strain>
    </source>
</reference>
<dbReference type="GO" id="GO:0000156">
    <property type="term" value="F:phosphorelay response regulator activity"/>
    <property type="evidence" value="ECO:0007669"/>
    <property type="project" value="TreeGrafter"/>
</dbReference>
<dbReference type="SMART" id="SM00448">
    <property type="entry name" value="REC"/>
    <property type="match status" value="1"/>
</dbReference>
<dbReference type="EMBL" id="JABZRE010000026">
    <property type="protein sequence ID" value="MBF1307386.1"/>
    <property type="molecule type" value="Genomic_DNA"/>
</dbReference>
<organism evidence="6 7">
    <name type="scientific">Parvimonas micra</name>
    <dbReference type="NCBI Taxonomy" id="33033"/>
    <lineage>
        <taxon>Bacteria</taxon>
        <taxon>Bacillati</taxon>
        <taxon>Bacillota</taxon>
        <taxon>Tissierellia</taxon>
        <taxon>Tissierellales</taxon>
        <taxon>Peptoniphilaceae</taxon>
        <taxon>Parvimonas</taxon>
    </lineage>
</organism>
<dbReference type="RefSeq" id="WP_118058360.1">
    <property type="nucleotide sequence ID" value="NZ_BHYQ01000012.1"/>
</dbReference>
<dbReference type="GO" id="GO:0032993">
    <property type="term" value="C:protein-DNA complex"/>
    <property type="evidence" value="ECO:0007669"/>
    <property type="project" value="TreeGrafter"/>
</dbReference>
<evidence type="ECO:0000256" key="1">
    <source>
        <dbReference type="ARBA" id="ARBA00022553"/>
    </source>
</evidence>
<dbReference type="Pfam" id="PF00486">
    <property type="entry name" value="Trans_reg_C"/>
    <property type="match status" value="1"/>
</dbReference>
<dbReference type="CDD" id="cd00383">
    <property type="entry name" value="trans_reg_C"/>
    <property type="match status" value="1"/>
</dbReference>
<dbReference type="Gene3D" id="3.40.50.2300">
    <property type="match status" value="1"/>
</dbReference>
<name>A0A3B7DRP1_9FIRM</name>
<dbReference type="CDD" id="cd17625">
    <property type="entry name" value="REC_OmpR_DrrD-like"/>
    <property type="match status" value="1"/>
</dbReference>
<keyword evidence="4" id="KW-0238">DNA-binding</keyword>
<dbReference type="PANTHER" id="PTHR48111">
    <property type="entry name" value="REGULATOR OF RPOS"/>
    <property type="match status" value="1"/>
</dbReference>